<evidence type="ECO:0000256" key="1">
    <source>
        <dbReference type="SAM" id="MobiDB-lite"/>
    </source>
</evidence>
<proteinExistence type="evidence at transcript level"/>
<reference evidence="2" key="1">
    <citation type="submission" date="2012-08" db="EMBL/GenBank/DDBJ databases">
        <title>Transcriptome of adult Musca domestica launches a platform for comparative house fly gene expression and characterization of differential gene expression among resistant and susceptible house flies.</title>
        <authorList>
            <person name="Liu N."/>
            <person name="Zhang L."/>
            <person name="Li M."/>
            <person name="Reid W."/>
        </authorList>
    </citation>
    <scope>NUCLEOTIDE SEQUENCE</scope>
    <source>
        <strain evidence="2">ALHF</strain>
        <tissue evidence="2">Whole body</tissue>
    </source>
</reference>
<dbReference type="VEuPathDB" id="VectorBase:MDOMA2_006518"/>
<accession>T1P7G8</accession>
<feature type="region of interest" description="Disordered" evidence="1">
    <location>
        <begin position="128"/>
        <end position="186"/>
    </location>
</feature>
<sequence>MDSHGKKQHSYDSGKAPPSYRPATTPNNNFHHSSGSSLTAKQQQQQLQQQSSNIITLPISMANSININTNNAAAAADLSDNTISTAAHSPSLGGKQNIIRLLPTSKTILTSPTGGSGQHLVNRQRIVTTNLSATSPVPTDQRPSTPQQHQPQRSTSGFQLLSSSGNVVTINSSPSSSTTATSTPTGGSIVKMSAQQFAALQQKQAAAQQQQHIIMKQSTSPTGVKMQTGQTVKTQRVILGNTSVIGQSTQGKNIILQQLPVGSSTSVVVTPTTTTTSVSATTTLSGSNKIQTINTTILTPQQQRILMQNLKQQQQQQQYSQPQQTTIYRKPLPVTTIQPQIQPQIQQIRSQPPTPTATPSPYRFFTATPQLHHLQQQQPQHQQVYRTPEEINISLQQRRPQIFIASTTPRYYEDEYLYERK</sequence>
<dbReference type="VEuPathDB" id="VectorBase:MDOA002650"/>
<name>T1P7G8_MUSDO</name>
<protein>
    <submittedName>
        <fullName evidence="2">MarB protein</fullName>
    </submittedName>
</protein>
<feature type="compositionally biased region" description="Polar residues" evidence="1">
    <location>
        <begin position="128"/>
        <end position="171"/>
    </location>
</feature>
<feature type="compositionally biased region" description="Polar residues" evidence="1">
    <location>
        <begin position="22"/>
        <end position="41"/>
    </location>
</feature>
<dbReference type="AlphaFoldDB" id="T1P7G8"/>
<dbReference type="EMBL" id="KA644446">
    <property type="protein sequence ID" value="AFP59075.1"/>
    <property type="molecule type" value="mRNA"/>
</dbReference>
<evidence type="ECO:0000313" key="2">
    <source>
        <dbReference type="EMBL" id="AFP59075.1"/>
    </source>
</evidence>
<dbReference type="VEuPathDB" id="VectorBase:MDOA001947"/>
<feature type="region of interest" description="Disordered" evidence="1">
    <location>
        <begin position="1"/>
        <end position="49"/>
    </location>
</feature>
<feature type="compositionally biased region" description="Basic and acidic residues" evidence="1">
    <location>
        <begin position="1"/>
        <end position="12"/>
    </location>
</feature>
<feature type="compositionally biased region" description="Low complexity" evidence="1">
    <location>
        <begin position="172"/>
        <end position="186"/>
    </location>
</feature>
<dbReference type="VEuPathDB" id="VectorBase:MDOMA2_017095"/>
<organism evidence="2">
    <name type="scientific">Musca domestica</name>
    <name type="common">House fly</name>
    <dbReference type="NCBI Taxonomy" id="7370"/>
    <lineage>
        <taxon>Eukaryota</taxon>
        <taxon>Metazoa</taxon>
        <taxon>Ecdysozoa</taxon>
        <taxon>Arthropoda</taxon>
        <taxon>Hexapoda</taxon>
        <taxon>Insecta</taxon>
        <taxon>Pterygota</taxon>
        <taxon>Neoptera</taxon>
        <taxon>Endopterygota</taxon>
        <taxon>Diptera</taxon>
        <taxon>Brachycera</taxon>
        <taxon>Muscomorpha</taxon>
        <taxon>Muscoidea</taxon>
        <taxon>Muscidae</taxon>
        <taxon>Musca</taxon>
    </lineage>
</organism>